<keyword evidence="7 9" id="KW-0234">DNA repair</keyword>
<dbReference type="InterPro" id="IPR001497">
    <property type="entry name" value="MethylDNA_cys_MeTrfase_AS"/>
</dbReference>
<comment type="similarity">
    <text evidence="2 9">Belongs to the MGMT family.</text>
</comment>
<comment type="caution">
    <text evidence="12">The sequence shown here is derived from an EMBL/GenBank/DDBJ whole genome shotgun (WGS) entry which is preliminary data.</text>
</comment>
<evidence type="ECO:0000256" key="5">
    <source>
        <dbReference type="ARBA" id="ARBA00022679"/>
    </source>
</evidence>
<dbReference type="Gene3D" id="3.30.160.70">
    <property type="entry name" value="Methylated DNA-protein cysteine methyltransferase domain"/>
    <property type="match status" value="1"/>
</dbReference>
<dbReference type="FunFam" id="1.10.10.10:FF:000214">
    <property type="entry name" value="Methylated-DNA--protein-cysteine methyltransferase"/>
    <property type="match status" value="1"/>
</dbReference>
<dbReference type="InterPro" id="IPR036631">
    <property type="entry name" value="MGMT_N_sf"/>
</dbReference>
<dbReference type="CDD" id="cd06445">
    <property type="entry name" value="ATase"/>
    <property type="match status" value="1"/>
</dbReference>
<dbReference type="HAMAP" id="MF_00772">
    <property type="entry name" value="OGT"/>
    <property type="match status" value="1"/>
</dbReference>
<dbReference type="Proteomes" id="UP000182149">
    <property type="component" value="Unassembled WGS sequence"/>
</dbReference>
<dbReference type="SUPFAM" id="SSF46767">
    <property type="entry name" value="Methylated DNA-protein cysteine methyltransferase, C-terminal domain"/>
    <property type="match status" value="1"/>
</dbReference>
<dbReference type="Pfam" id="PF02870">
    <property type="entry name" value="Methyltransf_1N"/>
    <property type="match status" value="1"/>
</dbReference>
<evidence type="ECO:0000256" key="1">
    <source>
        <dbReference type="ARBA" id="ARBA00001286"/>
    </source>
</evidence>
<protein>
    <recommendedName>
        <fullName evidence="9">Methylated-DNA--protein-cysteine methyltransferase</fullName>
        <ecNumber evidence="9">2.1.1.63</ecNumber>
    </recommendedName>
    <alternativeName>
        <fullName evidence="9">6-O-methylguanine-DNA methyltransferase</fullName>
        <shortName evidence="9">MGMT</shortName>
    </alternativeName>
    <alternativeName>
        <fullName evidence="9">O-6-methylguanine-DNA-alkyltransferase</fullName>
    </alternativeName>
</protein>
<dbReference type="NCBIfam" id="TIGR00589">
    <property type="entry name" value="ogt"/>
    <property type="match status" value="1"/>
</dbReference>
<evidence type="ECO:0000256" key="6">
    <source>
        <dbReference type="ARBA" id="ARBA00022763"/>
    </source>
</evidence>
<dbReference type="InterPro" id="IPR036217">
    <property type="entry name" value="MethylDNA_cys_MeTrfase_DNAb"/>
</dbReference>
<proteinExistence type="inferred from homology"/>
<keyword evidence="3 9" id="KW-0963">Cytoplasm</keyword>
<evidence type="ECO:0000256" key="3">
    <source>
        <dbReference type="ARBA" id="ARBA00022490"/>
    </source>
</evidence>
<dbReference type="AlphaFoldDB" id="A0A1L8QNV6"/>
<dbReference type="PANTHER" id="PTHR10815:SF5">
    <property type="entry name" value="METHYLATED-DNA--PROTEIN-CYSTEINE METHYLTRANSFERASE"/>
    <property type="match status" value="1"/>
</dbReference>
<comment type="function">
    <text evidence="9">Involved in the cellular defense against the biological effects of O6-methylguanine (O6-MeG) and O4-methylthymine (O4-MeT) in DNA. Repairs the methylated nucleobase in DNA by stoichiometrically transferring the methyl group to a cysteine residue in the enzyme. This is a suicide reaction: the enzyme is irreversibly inactivated.</text>
</comment>
<dbReference type="GO" id="GO:0006307">
    <property type="term" value="P:DNA alkylation repair"/>
    <property type="evidence" value="ECO:0007669"/>
    <property type="project" value="UniProtKB-UniRule"/>
</dbReference>
<dbReference type="GO" id="GO:0005737">
    <property type="term" value="C:cytoplasm"/>
    <property type="evidence" value="ECO:0007669"/>
    <property type="project" value="UniProtKB-SubCell"/>
</dbReference>
<sequence length="194" mass="21999">MKGRMMMVYQWLYQSIVGSLYLTVENDSLTRLDYTPPKDWNKKEQSAQLDQTKQPLFQAINEWLDCYFEGKQSQVEVQLAPKGTPFQQEVWKIIQEIPYGETMTYGEIAHRMAKRMGKEKMSAQAVGGAVGKNPLSIIIPCHRVIGKSGNITGYGGGIKRKLTLLALEQVVPETYHVPENQKEASKFVNQSISK</sequence>
<evidence type="ECO:0000259" key="10">
    <source>
        <dbReference type="Pfam" id="PF01035"/>
    </source>
</evidence>
<dbReference type="PANTHER" id="PTHR10815">
    <property type="entry name" value="METHYLATED-DNA--PROTEIN-CYSTEINE METHYLTRANSFERASE"/>
    <property type="match status" value="1"/>
</dbReference>
<dbReference type="EC" id="2.1.1.63" evidence="9"/>
<keyword evidence="4 9" id="KW-0489">Methyltransferase</keyword>
<dbReference type="PROSITE" id="PS00374">
    <property type="entry name" value="MGMT"/>
    <property type="match status" value="1"/>
</dbReference>
<name>A0A1L8QNV6_9ENTE</name>
<evidence type="ECO:0000313" key="12">
    <source>
        <dbReference type="EMBL" id="OJG09191.1"/>
    </source>
</evidence>
<dbReference type="InterPro" id="IPR008332">
    <property type="entry name" value="MethylG_MeTrfase_N"/>
</dbReference>
<dbReference type="Gene3D" id="1.10.10.10">
    <property type="entry name" value="Winged helix-like DNA-binding domain superfamily/Winged helix DNA-binding domain"/>
    <property type="match status" value="1"/>
</dbReference>
<dbReference type="GO" id="GO:0032259">
    <property type="term" value="P:methylation"/>
    <property type="evidence" value="ECO:0007669"/>
    <property type="project" value="UniProtKB-KW"/>
</dbReference>
<dbReference type="GO" id="GO:0003908">
    <property type="term" value="F:methylated-DNA-[protein]-cysteine S-methyltransferase activity"/>
    <property type="evidence" value="ECO:0007669"/>
    <property type="project" value="UniProtKB-UniRule"/>
</dbReference>
<dbReference type="SUPFAM" id="SSF53155">
    <property type="entry name" value="Methylated DNA-protein cysteine methyltransferase domain"/>
    <property type="match status" value="1"/>
</dbReference>
<comment type="catalytic activity">
    <reaction evidence="8 9">
        <text>a 6-O-methyl-2'-deoxyguanosine in DNA + L-cysteinyl-[protein] = S-methyl-L-cysteinyl-[protein] + a 2'-deoxyguanosine in DNA</text>
        <dbReference type="Rhea" id="RHEA:24000"/>
        <dbReference type="Rhea" id="RHEA-COMP:10131"/>
        <dbReference type="Rhea" id="RHEA-COMP:10132"/>
        <dbReference type="Rhea" id="RHEA-COMP:11367"/>
        <dbReference type="Rhea" id="RHEA-COMP:11368"/>
        <dbReference type="ChEBI" id="CHEBI:29950"/>
        <dbReference type="ChEBI" id="CHEBI:82612"/>
        <dbReference type="ChEBI" id="CHEBI:85445"/>
        <dbReference type="ChEBI" id="CHEBI:85448"/>
        <dbReference type="EC" id="2.1.1.63"/>
    </reaction>
</comment>
<dbReference type="InterPro" id="IPR014048">
    <property type="entry name" value="MethylDNA_cys_MeTrfase_DNA-bd"/>
</dbReference>
<gene>
    <name evidence="12" type="ORF">RU93_GL000902</name>
</gene>
<evidence type="ECO:0000313" key="13">
    <source>
        <dbReference type="Proteomes" id="UP000182149"/>
    </source>
</evidence>
<dbReference type="InterPro" id="IPR036388">
    <property type="entry name" value="WH-like_DNA-bd_sf"/>
</dbReference>
<dbReference type="EMBL" id="JXKD01000019">
    <property type="protein sequence ID" value="OJG09191.1"/>
    <property type="molecule type" value="Genomic_DNA"/>
</dbReference>
<evidence type="ECO:0000256" key="8">
    <source>
        <dbReference type="ARBA" id="ARBA00049348"/>
    </source>
</evidence>
<evidence type="ECO:0000256" key="7">
    <source>
        <dbReference type="ARBA" id="ARBA00023204"/>
    </source>
</evidence>
<comment type="miscellaneous">
    <text evidence="9">This enzyme catalyzes only one turnover and therefore is not strictly catalytic. According to one definition, an enzyme is a biocatalyst that acts repeatedly and over many reaction cycles.</text>
</comment>
<organism evidence="12 13">
    <name type="scientific">Enterococcus aquimarinus</name>
    <dbReference type="NCBI Taxonomy" id="328396"/>
    <lineage>
        <taxon>Bacteria</taxon>
        <taxon>Bacillati</taxon>
        <taxon>Bacillota</taxon>
        <taxon>Bacilli</taxon>
        <taxon>Lactobacillales</taxon>
        <taxon>Enterococcaceae</taxon>
        <taxon>Enterococcus</taxon>
    </lineage>
</organism>
<evidence type="ECO:0000259" key="11">
    <source>
        <dbReference type="Pfam" id="PF02870"/>
    </source>
</evidence>
<evidence type="ECO:0000256" key="4">
    <source>
        <dbReference type="ARBA" id="ARBA00022603"/>
    </source>
</evidence>
<dbReference type="Pfam" id="PF01035">
    <property type="entry name" value="DNA_binding_1"/>
    <property type="match status" value="1"/>
</dbReference>
<dbReference type="STRING" id="328396.RU93_GL000902"/>
<comment type="subcellular location">
    <subcellularLocation>
        <location evidence="9">Cytoplasm</location>
    </subcellularLocation>
</comment>
<keyword evidence="6 9" id="KW-0227">DNA damage</keyword>
<evidence type="ECO:0000256" key="9">
    <source>
        <dbReference type="HAMAP-Rule" id="MF_00772"/>
    </source>
</evidence>
<feature type="domain" description="Methylguanine DNA methyltransferase ribonuclease-like" evidence="11">
    <location>
        <begin position="9"/>
        <end position="80"/>
    </location>
</feature>
<reference evidence="12 13" key="1">
    <citation type="submission" date="2014-12" db="EMBL/GenBank/DDBJ databases">
        <title>Draft genome sequences of 29 type strains of Enterococci.</title>
        <authorList>
            <person name="Zhong Z."/>
            <person name="Sun Z."/>
            <person name="Liu W."/>
            <person name="Zhang W."/>
            <person name="Zhang H."/>
        </authorList>
    </citation>
    <scope>NUCLEOTIDE SEQUENCE [LARGE SCALE GENOMIC DNA]</scope>
    <source>
        <strain evidence="12 13">DSM 17690</strain>
    </source>
</reference>
<comment type="catalytic activity">
    <reaction evidence="1 9">
        <text>a 4-O-methyl-thymidine in DNA + L-cysteinyl-[protein] = a thymidine in DNA + S-methyl-L-cysteinyl-[protein]</text>
        <dbReference type="Rhea" id="RHEA:53428"/>
        <dbReference type="Rhea" id="RHEA-COMP:10131"/>
        <dbReference type="Rhea" id="RHEA-COMP:10132"/>
        <dbReference type="Rhea" id="RHEA-COMP:13555"/>
        <dbReference type="Rhea" id="RHEA-COMP:13556"/>
        <dbReference type="ChEBI" id="CHEBI:29950"/>
        <dbReference type="ChEBI" id="CHEBI:82612"/>
        <dbReference type="ChEBI" id="CHEBI:137386"/>
        <dbReference type="ChEBI" id="CHEBI:137387"/>
        <dbReference type="EC" id="2.1.1.63"/>
    </reaction>
</comment>
<dbReference type="InterPro" id="IPR023546">
    <property type="entry name" value="MGMT"/>
</dbReference>
<keyword evidence="5 9" id="KW-0808">Transferase</keyword>
<keyword evidence="13" id="KW-1185">Reference proteome</keyword>
<feature type="active site" description="Nucleophile; methyl group acceptor" evidence="9">
    <location>
        <position position="141"/>
    </location>
</feature>
<feature type="domain" description="Methylated-DNA-[protein]-cysteine S-methyltransferase DNA binding" evidence="10">
    <location>
        <begin position="85"/>
        <end position="170"/>
    </location>
</feature>
<accession>A0A1L8QNV6</accession>
<evidence type="ECO:0000256" key="2">
    <source>
        <dbReference type="ARBA" id="ARBA00008711"/>
    </source>
</evidence>